<dbReference type="OrthoDB" id="9805133at2"/>
<dbReference type="EMBL" id="LANX01000001">
    <property type="protein sequence ID" value="KJV69623.1"/>
    <property type="molecule type" value="Genomic_DNA"/>
</dbReference>
<name>A0A0F3NNM1_9RICK</name>
<keyword evidence="3 7" id="KW-0812">Transmembrane</keyword>
<dbReference type="GO" id="GO:0017038">
    <property type="term" value="P:protein import"/>
    <property type="evidence" value="ECO:0007669"/>
    <property type="project" value="TreeGrafter"/>
</dbReference>
<keyword evidence="6" id="KW-0813">Transport</keyword>
<reference evidence="9 10" key="1">
    <citation type="submission" date="2015-02" db="EMBL/GenBank/DDBJ databases">
        <title>Genome Sequencing of Rickettsiales.</title>
        <authorList>
            <person name="Daugherty S.C."/>
            <person name="Su Q."/>
            <person name="Abolude K."/>
            <person name="Beier-Sexton M."/>
            <person name="Carlyon J.A."/>
            <person name="Carter R."/>
            <person name="Day N.P."/>
            <person name="Dumler S.J."/>
            <person name="Dyachenko V."/>
            <person name="Godinez A."/>
            <person name="Kurtti T.J."/>
            <person name="Lichay M."/>
            <person name="Mullins K.E."/>
            <person name="Ott S."/>
            <person name="Pappas-Brown V."/>
            <person name="Paris D.H."/>
            <person name="Patel P."/>
            <person name="Richards A.L."/>
            <person name="Sadzewicz L."/>
            <person name="Sears K."/>
            <person name="Seidman D."/>
            <person name="Sengamalay N."/>
            <person name="Stenos J."/>
            <person name="Tallon L.J."/>
            <person name="Vincent G."/>
            <person name="Fraser C.M."/>
            <person name="Munderloh U."/>
            <person name="Dunning-Hotopp J.C."/>
        </authorList>
    </citation>
    <scope>NUCLEOTIDE SEQUENCE [LARGE SCALE GENOMIC DNA]</scope>
    <source>
        <strain evidence="9 10">RAC413</strain>
    </source>
</reference>
<dbReference type="AlphaFoldDB" id="A0A0F3NNM1"/>
<organism evidence="9 10">
    <name type="scientific">Candidatus Neoehrlichia procyonis str. RAC413</name>
    <dbReference type="NCBI Taxonomy" id="1359163"/>
    <lineage>
        <taxon>Bacteria</taxon>
        <taxon>Pseudomonadati</taxon>
        <taxon>Pseudomonadota</taxon>
        <taxon>Alphaproteobacteria</taxon>
        <taxon>Rickettsiales</taxon>
        <taxon>Anaplasmataceae</taxon>
        <taxon>Candidatus Neoehrlichia</taxon>
    </lineage>
</organism>
<keyword evidence="4 7" id="KW-1133">Transmembrane helix</keyword>
<dbReference type="STRING" id="1359163.NLO413_1023"/>
<evidence type="ECO:0000256" key="5">
    <source>
        <dbReference type="ARBA" id="ARBA00023136"/>
    </source>
</evidence>
<comment type="subcellular location">
    <subcellularLocation>
        <location evidence="1">Cell membrane</location>
        <topology evidence="1">Multi-pass membrane protein</topology>
    </subcellularLocation>
    <subcellularLocation>
        <location evidence="6">Membrane</location>
        <topology evidence="6">Multi-pass membrane protein</topology>
    </subcellularLocation>
</comment>
<dbReference type="Proteomes" id="UP000033562">
    <property type="component" value="Unassembled WGS sequence"/>
</dbReference>
<keyword evidence="5 7" id="KW-0472">Membrane</keyword>
<feature type="transmembrane region" description="Helical" evidence="7">
    <location>
        <begin position="178"/>
        <end position="200"/>
    </location>
</feature>
<sequence length="231" mass="25827">MKSIIQSSNISTQNSLSLFDLFLQADVVVQAIILMLVIFSIVSWTIIFKKYITLRTQLIKTTEFEKYLELQQAKQSISELYQHIQNNQCLIAKVYISGLTAAQSKHLPIDNKKEYILQSINIEYHKAIDILESKIEILATIGSSAPFIGLLGTVWGIMNSFQAISNTANSNLATIGPSIAEALFATAIGLIVAIPATIFYNRFTVSISRLSNKFSGLISEFEILLMKKEWN</sequence>
<dbReference type="InterPro" id="IPR050790">
    <property type="entry name" value="ExbB/TolQ_transport"/>
</dbReference>
<keyword evidence="2" id="KW-1003">Cell membrane</keyword>
<gene>
    <name evidence="9" type="ORF">NLO413_1023</name>
</gene>
<dbReference type="GO" id="GO:0005886">
    <property type="term" value="C:plasma membrane"/>
    <property type="evidence" value="ECO:0007669"/>
    <property type="project" value="UniProtKB-SubCell"/>
</dbReference>
<dbReference type="PATRIC" id="fig|1359163.3.peg.989"/>
<dbReference type="RefSeq" id="WP_045809291.1">
    <property type="nucleotide sequence ID" value="NZ_LANX01000001.1"/>
</dbReference>
<dbReference type="InterPro" id="IPR002898">
    <property type="entry name" value="MotA_ExbB_proton_chnl"/>
</dbReference>
<protein>
    <submittedName>
        <fullName evidence="9">MotA/TolQ/ExbB proton channel family protein</fullName>
    </submittedName>
</protein>
<dbReference type="Pfam" id="PF01618">
    <property type="entry name" value="MotA_ExbB"/>
    <property type="match status" value="1"/>
</dbReference>
<accession>A0A0F3NNM1</accession>
<proteinExistence type="inferred from homology"/>
<evidence type="ECO:0000256" key="4">
    <source>
        <dbReference type="ARBA" id="ARBA00022989"/>
    </source>
</evidence>
<evidence type="ECO:0000256" key="7">
    <source>
        <dbReference type="SAM" id="Phobius"/>
    </source>
</evidence>
<comment type="caution">
    <text evidence="9">The sequence shown here is derived from an EMBL/GenBank/DDBJ whole genome shotgun (WGS) entry which is preliminary data.</text>
</comment>
<evidence type="ECO:0000256" key="1">
    <source>
        <dbReference type="ARBA" id="ARBA00004651"/>
    </source>
</evidence>
<feature type="transmembrane region" description="Helical" evidence="7">
    <location>
        <begin position="27"/>
        <end position="48"/>
    </location>
</feature>
<feature type="transmembrane region" description="Helical" evidence="7">
    <location>
        <begin position="135"/>
        <end position="158"/>
    </location>
</feature>
<keyword evidence="6" id="KW-0653">Protein transport</keyword>
<comment type="similarity">
    <text evidence="6">Belongs to the exbB/tolQ family.</text>
</comment>
<evidence type="ECO:0000256" key="3">
    <source>
        <dbReference type="ARBA" id="ARBA00022692"/>
    </source>
</evidence>
<dbReference type="PANTHER" id="PTHR30625:SF3">
    <property type="entry name" value="TOL-PAL SYSTEM PROTEIN TOLQ"/>
    <property type="match status" value="1"/>
</dbReference>
<evidence type="ECO:0000313" key="9">
    <source>
        <dbReference type="EMBL" id="KJV69623.1"/>
    </source>
</evidence>
<feature type="domain" description="MotA/TolQ/ExbB proton channel" evidence="8">
    <location>
        <begin position="106"/>
        <end position="214"/>
    </location>
</feature>
<evidence type="ECO:0000313" key="10">
    <source>
        <dbReference type="Proteomes" id="UP000033562"/>
    </source>
</evidence>
<evidence type="ECO:0000256" key="6">
    <source>
        <dbReference type="RuleBase" id="RU004057"/>
    </source>
</evidence>
<keyword evidence="10" id="KW-1185">Reference proteome</keyword>
<evidence type="ECO:0000259" key="8">
    <source>
        <dbReference type="Pfam" id="PF01618"/>
    </source>
</evidence>
<evidence type="ECO:0000256" key="2">
    <source>
        <dbReference type="ARBA" id="ARBA00022475"/>
    </source>
</evidence>
<dbReference type="PANTHER" id="PTHR30625">
    <property type="entry name" value="PROTEIN TOLQ"/>
    <property type="match status" value="1"/>
</dbReference>